<protein>
    <recommendedName>
        <fullName evidence="3">Reverse transcriptase domain-containing protein</fullName>
    </recommendedName>
</protein>
<organism evidence="1 2">
    <name type="scientific">Streblomastix strix</name>
    <dbReference type="NCBI Taxonomy" id="222440"/>
    <lineage>
        <taxon>Eukaryota</taxon>
        <taxon>Metamonada</taxon>
        <taxon>Preaxostyla</taxon>
        <taxon>Oxymonadida</taxon>
        <taxon>Streblomastigidae</taxon>
        <taxon>Streblomastix</taxon>
    </lineage>
</organism>
<reference evidence="1 2" key="1">
    <citation type="submission" date="2019-03" db="EMBL/GenBank/DDBJ databases">
        <title>Single cell metagenomics reveals metabolic interactions within the superorganism composed of flagellate Streblomastix strix and complex community of Bacteroidetes bacteria on its surface.</title>
        <authorList>
            <person name="Treitli S.C."/>
            <person name="Kolisko M."/>
            <person name="Husnik F."/>
            <person name="Keeling P."/>
            <person name="Hampl V."/>
        </authorList>
    </citation>
    <scope>NUCLEOTIDE SEQUENCE [LARGE SCALE GENOMIC DNA]</scope>
    <source>
        <strain evidence="1">ST1C</strain>
    </source>
</reference>
<accession>A0A5J4X5J6</accession>
<name>A0A5J4X5J6_9EUKA</name>
<dbReference type="SUPFAM" id="SSF56672">
    <property type="entry name" value="DNA/RNA polymerases"/>
    <property type="match status" value="1"/>
</dbReference>
<evidence type="ECO:0008006" key="3">
    <source>
        <dbReference type="Google" id="ProtNLM"/>
    </source>
</evidence>
<evidence type="ECO:0000313" key="1">
    <source>
        <dbReference type="EMBL" id="KAA6402056.1"/>
    </source>
</evidence>
<dbReference type="InterPro" id="IPR043502">
    <property type="entry name" value="DNA/RNA_pol_sf"/>
</dbReference>
<evidence type="ECO:0000313" key="2">
    <source>
        <dbReference type="Proteomes" id="UP000324800"/>
    </source>
</evidence>
<gene>
    <name evidence="1" type="ORF">EZS28_002421</name>
</gene>
<dbReference type="EMBL" id="SNRW01000292">
    <property type="protein sequence ID" value="KAA6402056.1"/>
    <property type="molecule type" value="Genomic_DNA"/>
</dbReference>
<dbReference type="Proteomes" id="UP000324800">
    <property type="component" value="Unassembled WGS sequence"/>
</dbReference>
<dbReference type="OrthoDB" id="3863715at2759"/>
<proteinExistence type="predicted"/>
<sequence length="138" mass="16517">MEWGGRTKRFIQTWKQIGKEEFINTGFYLRFKDQNSQQSLEENIIMKPFRWIKEEKEAYQVMLKEELEEGIVIPIQQDQVKWWNNTFLIKKPNGTCRKILDASKMGMEPERNEHKNIKREKTENDLVIGGLAQLDLQE</sequence>
<dbReference type="Gene3D" id="3.10.10.10">
    <property type="entry name" value="HIV Type 1 Reverse Transcriptase, subunit A, domain 1"/>
    <property type="match status" value="1"/>
</dbReference>
<comment type="caution">
    <text evidence="1">The sequence shown here is derived from an EMBL/GenBank/DDBJ whole genome shotgun (WGS) entry which is preliminary data.</text>
</comment>
<dbReference type="AlphaFoldDB" id="A0A5J4X5J6"/>